<dbReference type="EMBL" id="JADNYJ010000069">
    <property type="protein sequence ID" value="KAF8892339.1"/>
    <property type="molecule type" value="Genomic_DNA"/>
</dbReference>
<name>A0A9P5TKH4_GYMJU</name>
<dbReference type="OrthoDB" id="3186724at2759"/>
<dbReference type="Proteomes" id="UP000724874">
    <property type="component" value="Unassembled WGS sequence"/>
</dbReference>
<gene>
    <name evidence="1" type="ORF">CPB84DRAFT_1826144</name>
</gene>
<sequence length="131" mass="14700">MGYSRPHLVVRIITPYPCHTPSHSSRHGKIQVQVQHWTLPDVTKSKSDNTKWTLADKTALIAFLHEHRSAGSDGATFKAATFNEAAPVVDAKRTLKAVMATDLIVHYFWNVTPERQDDTNARELCDNNSDC</sequence>
<protein>
    <submittedName>
        <fullName evidence="1">Uncharacterized protein</fullName>
    </submittedName>
</protein>
<evidence type="ECO:0000313" key="2">
    <source>
        <dbReference type="Proteomes" id="UP000724874"/>
    </source>
</evidence>
<proteinExistence type="predicted"/>
<keyword evidence="2" id="KW-1185">Reference proteome</keyword>
<dbReference type="AlphaFoldDB" id="A0A9P5TKH4"/>
<accession>A0A9P5TKH4</accession>
<comment type="caution">
    <text evidence="1">The sequence shown here is derived from an EMBL/GenBank/DDBJ whole genome shotgun (WGS) entry which is preliminary data.</text>
</comment>
<reference evidence="1" key="1">
    <citation type="submission" date="2020-11" db="EMBL/GenBank/DDBJ databases">
        <authorList>
            <consortium name="DOE Joint Genome Institute"/>
            <person name="Ahrendt S."/>
            <person name="Riley R."/>
            <person name="Andreopoulos W."/>
            <person name="LaButti K."/>
            <person name="Pangilinan J."/>
            <person name="Ruiz-duenas F.J."/>
            <person name="Barrasa J.M."/>
            <person name="Sanchez-Garcia M."/>
            <person name="Camarero S."/>
            <person name="Miyauchi S."/>
            <person name="Serrano A."/>
            <person name="Linde D."/>
            <person name="Babiker R."/>
            <person name="Drula E."/>
            <person name="Ayuso-Fernandez I."/>
            <person name="Pacheco R."/>
            <person name="Padilla G."/>
            <person name="Ferreira P."/>
            <person name="Barriuso J."/>
            <person name="Kellner H."/>
            <person name="Castanera R."/>
            <person name="Alfaro M."/>
            <person name="Ramirez L."/>
            <person name="Pisabarro A.G."/>
            <person name="Kuo A."/>
            <person name="Tritt A."/>
            <person name="Lipzen A."/>
            <person name="He G."/>
            <person name="Yan M."/>
            <person name="Ng V."/>
            <person name="Cullen D."/>
            <person name="Martin F."/>
            <person name="Rosso M.-N."/>
            <person name="Henrissat B."/>
            <person name="Hibbett D."/>
            <person name="Martinez A.T."/>
            <person name="Grigoriev I.V."/>
        </authorList>
    </citation>
    <scope>NUCLEOTIDE SEQUENCE</scope>
    <source>
        <strain evidence="1">AH 44721</strain>
    </source>
</reference>
<evidence type="ECO:0000313" key="1">
    <source>
        <dbReference type="EMBL" id="KAF8892339.1"/>
    </source>
</evidence>
<organism evidence="1 2">
    <name type="scientific">Gymnopilus junonius</name>
    <name type="common">Spectacular rustgill mushroom</name>
    <name type="synonym">Gymnopilus spectabilis subsp. junonius</name>
    <dbReference type="NCBI Taxonomy" id="109634"/>
    <lineage>
        <taxon>Eukaryota</taxon>
        <taxon>Fungi</taxon>
        <taxon>Dikarya</taxon>
        <taxon>Basidiomycota</taxon>
        <taxon>Agaricomycotina</taxon>
        <taxon>Agaricomycetes</taxon>
        <taxon>Agaricomycetidae</taxon>
        <taxon>Agaricales</taxon>
        <taxon>Agaricineae</taxon>
        <taxon>Hymenogastraceae</taxon>
        <taxon>Gymnopilus</taxon>
    </lineage>
</organism>